<feature type="domain" description="Bacterial bifunctional deaminase-reductase C-terminal" evidence="1">
    <location>
        <begin position="9"/>
        <end position="161"/>
    </location>
</feature>
<dbReference type="Proteomes" id="UP000263753">
    <property type="component" value="Chromosome"/>
</dbReference>
<dbReference type="InterPro" id="IPR024072">
    <property type="entry name" value="DHFR-like_dom_sf"/>
</dbReference>
<dbReference type="SUPFAM" id="SSF53597">
    <property type="entry name" value="Dihydrofolate reductase-like"/>
    <property type="match status" value="1"/>
</dbReference>
<protein>
    <submittedName>
        <fullName evidence="2">Dihydrofolate reductase</fullName>
    </submittedName>
</protein>
<dbReference type="KEGG" id="achi:CDG60_17520"/>
<dbReference type="GO" id="GO:0008703">
    <property type="term" value="F:5-amino-6-(5-phosphoribosylamino)uracil reductase activity"/>
    <property type="evidence" value="ECO:0007669"/>
    <property type="project" value="InterPro"/>
</dbReference>
<dbReference type="Pfam" id="PF01872">
    <property type="entry name" value="RibD_C"/>
    <property type="match status" value="1"/>
</dbReference>
<gene>
    <name evidence="2" type="ORF">CDG60_17520</name>
</gene>
<evidence type="ECO:0000313" key="3">
    <source>
        <dbReference type="Proteomes" id="UP000263753"/>
    </source>
</evidence>
<accession>A0A3B7M0R5</accession>
<dbReference type="PANTHER" id="PTHR38011">
    <property type="entry name" value="DIHYDROFOLATE REDUCTASE FAMILY PROTEIN (AFU_ORTHOLOGUE AFUA_8G06820)"/>
    <property type="match status" value="1"/>
</dbReference>
<reference evidence="3" key="1">
    <citation type="submission" date="2018-09" db="EMBL/GenBank/DDBJ databases">
        <title>The complete genome of Acinetobacter sp. strain WCHAc010005.</title>
        <authorList>
            <person name="Hu Y."/>
            <person name="Long H."/>
            <person name="Feng Y."/>
            <person name="Zong Z."/>
        </authorList>
    </citation>
    <scope>NUCLEOTIDE SEQUENCE [LARGE SCALE GENOMIC DNA]</scope>
    <source>
        <strain evidence="3">WCHAc010005</strain>
    </source>
</reference>
<proteinExistence type="predicted"/>
<evidence type="ECO:0000259" key="1">
    <source>
        <dbReference type="Pfam" id="PF01872"/>
    </source>
</evidence>
<name>A0A3B7M0R5_9GAMM</name>
<dbReference type="InterPro" id="IPR050765">
    <property type="entry name" value="Riboflavin_Biosynth_HTPR"/>
</dbReference>
<evidence type="ECO:0000313" key="2">
    <source>
        <dbReference type="EMBL" id="AXY58198.1"/>
    </source>
</evidence>
<sequence>MSIQIKGYIATSADGYIATKDGSVDFLTPWQAIDCGYNDFIQEIDIVVMGRKTYEVICSFGGEWPYPDQKGFIVTSDSSLDLIHSSLSIWNHGVHELVDHLRQNFEGNVWVVGGTQLQNSFLEHNLLNSLEVFVMPVLLGDGIPLFPGFKSNVQPLKSIQAEMIENTVIKKTYIF</sequence>
<dbReference type="AlphaFoldDB" id="A0A3B7M0R5"/>
<organism evidence="2 3">
    <name type="scientific">Acinetobacter chinensis</name>
    <dbReference type="NCBI Taxonomy" id="2004650"/>
    <lineage>
        <taxon>Bacteria</taxon>
        <taxon>Pseudomonadati</taxon>
        <taxon>Pseudomonadota</taxon>
        <taxon>Gammaproteobacteria</taxon>
        <taxon>Moraxellales</taxon>
        <taxon>Moraxellaceae</taxon>
        <taxon>Acinetobacter</taxon>
    </lineage>
</organism>
<dbReference type="PANTHER" id="PTHR38011:SF11">
    <property type="entry name" value="2,5-DIAMINO-6-RIBOSYLAMINO-4(3H)-PYRIMIDINONE 5'-PHOSPHATE REDUCTASE"/>
    <property type="match status" value="1"/>
</dbReference>
<dbReference type="Gene3D" id="3.40.430.10">
    <property type="entry name" value="Dihydrofolate Reductase, subunit A"/>
    <property type="match status" value="1"/>
</dbReference>
<dbReference type="RefSeq" id="WP_087511993.1">
    <property type="nucleotide sequence ID" value="NZ_CP032134.1"/>
</dbReference>
<dbReference type="InterPro" id="IPR002734">
    <property type="entry name" value="RibDG_C"/>
</dbReference>
<dbReference type="GO" id="GO:0009231">
    <property type="term" value="P:riboflavin biosynthetic process"/>
    <property type="evidence" value="ECO:0007669"/>
    <property type="project" value="InterPro"/>
</dbReference>
<dbReference type="EMBL" id="CP032134">
    <property type="protein sequence ID" value="AXY58198.1"/>
    <property type="molecule type" value="Genomic_DNA"/>
</dbReference>